<dbReference type="GeneID" id="106013237"/>
<evidence type="ECO:0000313" key="3">
    <source>
        <dbReference type="RefSeq" id="XP_012943851.2"/>
    </source>
</evidence>
<dbReference type="Pfam" id="PF00078">
    <property type="entry name" value="RVT_1"/>
    <property type="match status" value="1"/>
</dbReference>
<dbReference type="CDD" id="cd01650">
    <property type="entry name" value="RT_nLTR_like"/>
    <property type="match status" value="1"/>
</dbReference>
<dbReference type="Pfam" id="PF03372">
    <property type="entry name" value="Exo_endo_phos"/>
    <property type="match status" value="1"/>
</dbReference>
<proteinExistence type="predicted"/>
<dbReference type="SUPFAM" id="SSF56672">
    <property type="entry name" value="DNA/RNA polymerases"/>
    <property type="match status" value="1"/>
</dbReference>
<dbReference type="PROSITE" id="PS50878">
    <property type="entry name" value="RT_POL"/>
    <property type="match status" value="1"/>
</dbReference>
<dbReference type="Gene3D" id="3.60.10.10">
    <property type="entry name" value="Endonuclease/exonuclease/phosphatase"/>
    <property type="match status" value="1"/>
</dbReference>
<protein>
    <submittedName>
        <fullName evidence="3">Uncharacterized protein LOC106013237 isoform X1</fullName>
    </submittedName>
</protein>
<evidence type="ECO:0000313" key="2">
    <source>
        <dbReference type="Proteomes" id="UP000694888"/>
    </source>
</evidence>
<dbReference type="InterPro" id="IPR005135">
    <property type="entry name" value="Endo/exonuclease/phosphatase"/>
</dbReference>
<dbReference type="InterPro" id="IPR036691">
    <property type="entry name" value="Endo/exonu/phosph_ase_sf"/>
</dbReference>
<dbReference type="PANTHER" id="PTHR31635">
    <property type="entry name" value="REVERSE TRANSCRIPTASE DOMAIN-CONTAINING PROTEIN-RELATED"/>
    <property type="match status" value="1"/>
</dbReference>
<keyword evidence="2" id="KW-1185">Reference proteome</keyword>
<dbReference type="InterPro" id="IPR000477">
    <property type="entry name" value="RT_dom"/>
</dbReference>
<reference evidence="3" key="1">
    <citation type="submission" date="2025-08" db="UniProtKB">
        <authorList>
            <consortium name="RefSeq"/>
        </authorList>
    </citation>
    <scope>IDENTIFICATION</scope>
</reference>
<accession>A0ABM1AA97</accession>
<dbReference type="CDD" id="cd09076">
    <property type="entry name" value="L1-EN"/>
    <property type="match status" value="1"/>
</dbReference>
<dbReference type="InterPro" id="IPR043502">
    <property type="entry name" value="DNA/RNA_pol_sf"/>
</dbReference>
<dbReference type="PANTHER" id="PTHR31635:SF196">
    <property type="entry name" value="REVERSE TRANSCRIPTASE DOMAIN-CONTAINING PROTEIN-RELATED"/>
    <property type="match status" value="1"/>
</dbReference>
<dbReference type="RefSeq" id="XP_012943851.2">
    <property type="nucleotide sequence ID" value="XM_013088397.2"/>
</dbReference>
<feature type="domain" description="Reverse transcriptase" evidence="1">
    <location>
        <begin position="494"/>
        <end position="745"/>
    </location>
</feature>
<dbReference type="Proteomes" id="UP000694888">
    <property type="component" value="Unplaced"/>
</dbReference>
<dbReference type="SUPFAM" id="SSF56219">
    <property type="entry name" value="DNase I-like"/>
    <property type="match status" value="1"/>
</dbReference>
<organism evidence="2 3">
    <name type="scientific">Aplysia californica</name>
    <name type="common">California sea hare</name>
    <dbReference type="NCBI Taxonomy" id="6500"/>
    <lineage>
        <taxon>Eukaryota</taxon>
        <taxon>Metazoa</taxon>
        <taxon>Spiralia</taxon>
        <taxon>Lophotrochozoa</taxon>
        <taxon>Mollusca</taxon>
        <taxon>Gastropoda</taxon>
        <taxon>Heterobranchia</taxon>
        <taxon>Euthyneura</taxon>
        <taxon>Tectipleura</taxon>
        <taxon>Aplysiida</taxon>
        <taxon>Aplysioidea</taxon>
        <taxon>Aplysiidae</taxon>
        <taxon>Aplysia</taxon>
    </lineage>
</organism>
<evidence type="ECO:0000259" key="1">
    <source>
        <dbReference type="PROSITE" id="PS50878"/>
    </source>
</evidence>
<name>A0ABM1AA97_APLCA</name>
<sequence length="745" mass="85982">MSIKIASLNCRGLNKKLKRRAIFRKCTQYDIICLQETYVTNTTAREWSLEWSGDFFYSEGTNKSKGQIILVNKHFKYKTVELCIKTERILGLSFSIDDVSYVAINVYGPVVKNDKLDFIDKLYSVLKDEKADHTIICGDFNVVHNNTLDIVTGEKHDDMSTQKFRDWIANCQIVDTWRGVHGEEKDFTWSRPTPFTARRLDYIFCNTKLFPFVIDSKHTFVYGTDHKAVITTVRTEQFKRGPSYWKFNNSLLKDKEYVNSMEKCIDEYLERTLDETDKTIRWELLKVMIKSHTIDYCIRKCRALKLREILITEELLKLNDQVVKTPHDLTLLKQFEAKKKELEIYQLHKARGAQIRSRQKWIEEGEKNTKYFLRMEQMRGGSNVITSLQDDKNNNLYGHVDIVDSIKNHFERLYKKDHNIETNKVDDFMQGCSFPVLDDVDKEICDSELSIVELDAIVNKLNIDSAPGIDGITTPFYKFFWSKLRKPLFTNFQQCLETGELSPTQRRGVISLLHKGKNLRRDNIKNWRPITLTNTDYKIFSKILAIRLQRVMPILINENQTGFLKGRSISEHIRTLDDIIYVASEKNLPGMVVSLDFQRAFDTVEKGTILATLKKFNFGEGFINMVGVLMANTECCVQNGGWLSEWLNTERGIKQGCCTSPLLFVLVAELMSIKLRNNSSISGMSTILSGEIINFCKVLQYADDTTLILKDQEDLASALLDIDSFGSISGLRLNKDKSQVNEGKV</sequence>
<gene>
    <name evidence="3" type="primary">LOC106013237</name>
</gene>